<dbReference type="InterPro" id="IPR035986">
    <property type="entry name" value="PKD_dom_sf"/>
</dbReference>
<dbReference type="Gene3D" id="2.80.10.50">
    <property type="match status" value="2"/>
</dbReference>
<dbReference type="GO" id="GO:0015629">
    <property type="term" value="C:actin cytoskeleton"/>
    <property type="evidence" value="ECO:0007669"/>
    <property type="project" value="TreeGrafter"/>
</dbReference>
<dbReference type="GO" id="GO:0005737">
    <property type="term" value="C:cytoplasm"/>
    <property type="evidence" value="ECO:0007669"/>
    <property type="project" value="TreeGrafter"/>
</dbReference>
<dbReference type="InterPro" id="IPR010431">
    <property type="entry name" value="Fascin"/>
</dbReference>
<dbReference type="GO" id="GO:0051017">
    <property type="term" value="P:actin filament bundle assembly"/>
    <property type="evidence" value="ECO:0007669"/>
    <property type="project" value="TreeGrafter"/>
</dbReference>
<dbReference type="SMART" id="SM00089">
    <property type="entry name" value="PKD"/>
    <property type="match status" value="1"/>
</dbReference>
<dbReference type="Gene3D" id="2.60.40.10">
    <property type="entry name" value="Immunoglobulins"/>
    <property type="match status" value="1"/>
</dbReference>
<evidence type="ECO:0000256" key="2">
    <source>
        <dbReference type="SAM" id="SignalP"/>
    </source>
</evidence>
<dbReference type="InterPro" id="IPR011050">
    <property type="entry name" value="Pectin_lyase_fold/virulence"/>
</dbReference>
<organism evidence="5">
    <name type="scientific">Micromonospora sp. CCTCC AA 2012012</name>
    <dbReference type="NCBI Taxonomy" id="3111921"/>
    <lineage>
        <taxon>Bacteria</taxon>
        <taxon>Bacillati</taxon>
        <taxon>Actinomycetota</taxon>
        <taxon>Actinomycetes</taxon>
        <taxon>Micromonosporales</taxon>
        <taxon>Micromonosporaceae</taxon>
        <taxon>Micromonospora</taxon>
    </lineage>
</organism>
<dbReference type="GO" id="GO:0051015">
    <property type="term" value="F:actin filament binding"/>
    <property type="evidence" value="ECO:0007669"/>
    <property type="project" value="InterPro"/>
</dbReference>
<dbReference type="RefSeq" id="WP_350932027.1">
    <property type="nucleotide sequence ID" value="NZ_CP157762.1"/>
</dbReference>
<dbReference type="SUPFAM" id="SSF50405">
    <property type="entry name" value="Actin-crosslinking proteins"/>
    <property type="match status" value="2"/>
</dbReference>
<dbReference type="AlphaFoldDB" id="A0AAU8H9T1"/>
<dbReference type="SMART" id="SM00710">
    <property type="entry name" value="PbH1"/>
    <property type="match status" value="4"/>
</dbReference>
<dbReference type="CDD" id="cd00257">
    <property type="entry name" value="beta-trefoil_FSCN-like"/>
    <property type="match status" value="2"/>
</dbReference>
<evidence type="ECO:0000259" key="3">
    <source>
        <dbReference type="PROSITE" id="PS50093"/>
    </source>
</evidence>
<dbReference type="InterPro" id="IPR022409">
    <property type="entry name" value="PKD/Chitinase_dom"/>
</dbReference>
<protein>
    <submittedName>
        <fullName evidence="5">Right-handed parallel beta-helix repeat-containing protein</fullName>
    </submittedName>
</protein>
<dbReference type="CDD" id="cd00146">
    <property type="entry name" value="PKD"/>
    <property type="match status" value="1"/>
</dbReference>
<feature type="region of interest" description="Disordered" evidence="1">
    <location>
        <begin position="381"/>
        <end position="415"/>
    </location>
</feature>
<dbReference type="GO" id="GO:0007163">
    <property type="term" value="P:establishment or maintenance of cell polarity"/>
    <property type="evidence" value="ECO:0007669"/>
    <property type="project" value="TreeGrafter"/>
</dbReference>
<dbReference type="Gene3D" id="2.160.20.10">
    <property type="entry name" value="Single-stranded right-handed beta-helix, Pectin lyase-like"/>
    <property type="match status" value="1"/>
</dbReference>
<dbReference type="InterPro" id="IPR039448">
    <property type="entry name" value="Beta_helix"/>
</dbReference>
<name>A0AAU8H9T1_9ACTN</name>
<gene>
    <name evidence="5" type="ORF">ABUL08_22915</name>
    <name evidence="4" type="ORF">VK199_22840</name>
</gene>
<dbReference type="InterPro" id="IPR006626">
    <property type="entry name" value="PbH1"/>
</dbReference>
<evidence type="ECO:0000313" key="5">
    <source>
        <dbReference type="EMBL" id="XCH73137.1"/>
    </source>
</evidence>
<feature type="domain" description="PKD" evidence="3">
    <location>
        <begin position="457"/>
        <end position="517"/>
    </location>
</feature>
<evidence type="ECO:0000256" key="1">
    <source>
        <dbReference type="SAM" id="MobiDB-lite"/>
    </source>
</evidence>
<dbReference type="InterPro" id="IPR000601">
    <property type="entry name" value="PKD_dom"/>
</dbReference>
<dbReference type="GO" id="GO:0016477">
    <property type="term" value="P:cell migration"/>
    <property type="evidence" value="ECO:0007669"/>
    <property type="project" value="TreeGrafter"/>
</dbReference>
<feature type="signal peptide" evidence="2">
    <location>
        <begin position="1"/>
        <end position="27"/>
    </location>
</feature>
<dbReference type="Pfam" id="PF18911">
    <property type="entry name" value="PKD_4"/>
    <property type="match status" value="1"/>
</dbReference>
<proteinExistence type="predicted"/>
<feature type="chain" id="PRO_5043289235" evidence="2">
    <location>
        <begin position="28"/>
        <end position="774"/>
    </location>
</feature>
<dbReference type="InterPro" id="IPR012334">
    <property type="entry name" value="Pectin_lyas_fold"/>
</dbReference>
<keyword evidence="2" id="KW-0732">Signal</keyword>
<dbReference type="PANTHER" id="PTHR10551">
    <property type="entry name" value="FASCIN"/>
    <property type="match status" value="1"/>
</dbReference>
<dbReference type="Pfam" id="PF13229">
    <property type="entry name" value="Beta_helix"/>
    <property type="match status" value="1"/>
</dbReference>
<reference evidence="4" key="1">
    <citation type="submission" date="2024-01" db="EMBL/GenBank/DDBJ databases">
        <title>The genome sequence of Micromonospora mangrovi CCTCC AA 2012012.</title>
        <authorList>
            <person name="Gao J."/>
        </authorList>
    </citation>
    <scope>NUCLEOTIDE SEQUENCE</scope>
    <source>
        <strain evidence="4">CCTCC AA 2012012</strain>
    </source>
</reference>
<dbReference type="InterPro" id="IPR008999">
    <property type="entry name" value="Actin-crosslinking"/>
</dbReference>
<dbReference type="EMBL" id="CP157762">
    <property type="protein sequence ID" value="XBP92440.1"/>
    <property type="molecule type" value="Genomic_DNA"/>
</dbReference>
<dbReference type="SUPFAM" id="SSF49299">
    <property type="entry name" value="PKD domain"/>
    <property type="match status" value="1"/>
</dbReference>
<reference evidence="5" key="2">
    <citation type="submission" date="2024-06" db="EMBL/GenBank/DDBJ databases">
        <title>Micromonospora mangrovi CCTCC AA 2012012 genome sequences.</title>
        <authorList>
            <person name="Gao J."/>
        </authorList>
    </citation>
    <scope>NUCLEOTIDE SEQUENCE</scope>
    <source>
        <strain evidence="5">CCTCC AA 2012012</strain>
    </source>
</reference>
<sequence length="774" mass="78881">MRKPLLAGLTAVAVTGGTLLSVAPAMAADPAVLYVRQFSAACANTGPGTLAQPFCAIGPAAAAVTAGQTVDVGPGTYRERVTIASSGTPDQPIVFRGSSSTAVLAGPTAGITVAGQHDISIQRFQVVAALDAPALDLRDASGITVEGGGFGVADGAPVPAVRLVGVTRSSLTRGYVSGRPLLAGVTLDAATTGVKISAMTVTASLPDDADHGVGIRVEGDGNTIVGNDIDHFTDAAIAVESGAADTVVANNQIAGGQGYGIHNHGGSGTAITNNTVTDRCLDGIRVDGTSTGVSVQNNLLTYGSPLGTDYCTDTVRHGVLLGVHDEAVRDTVVDYNTADHYRSGYPTPYAWNGTPLSLAGFRAASGQAAHDLETGDPRANYDSANSAAPGYPATDRVGKARVDDPAVPDTGAGPVTYADRGALETIRGPEARIALALDLGAGAVTADATSSRSGVAPIASYQFDWGDGTSTTQATPVATHRYATRGTFIVYLRVTGTDGRNDAVSQQASVLPRTGTVGLLTLSGLQYVGALTAPWPGLSGNRPALDATGQFDVVDAGSGRIALYWRAQGQYLAAAAGDVTVVTAGGTAVTDSQRFTQVRNADGTISLKAVLTGRYVTAPANVTTALIANATTIGTDQKFYRVTVTDTDRSLKAGANSRYVTADSGGARPLIASRTSVGPWERFDLVDLGNGQIGVFARADNRFVSADGAGTKPLIANRTSVGAWEKFTLVRNSGGTVSLKAAVNGRYVTAESGGARPLIANRATIGAWEKFTLG</sequence>
<dbReference type="GO" id="GO:0005975">
    <property type="term" value="P:carbohydrate metabolic process"/>
    <property type="evidence" value="ECO:0007669"/>
    <property type="project" value="UniProtKB-ARBA"/>
</dbReference>
<accession>A0AAU8H9T1</accession>
<dbReference type="PANTHER" id="PTHR10551:SF9">
    <property type="entry name" value="FASCIN-2"/>
    <property type="match status" value="1"/>
</dbReference>
<dbReference type="PROSITE" id="PS50093">
    <property type="entry name" value="PKD"/>
    <property type="match status" value="1"/>
</dbReference>
<dbReference type="InterPro" id="IPR013783">
    <property type="entry name" value="Ig-like_fold"/>
</dbReference>
<dbReference type="SUPFAM" id="SSF51126">
    <property type="entry name" value="Pectin lyase-like"/>
    <property type="match status" value="1"/>
</dbReference>
<dbReference type="EMBL" id="CP159342">
    <property type="protein sequence ID" value="XCH73137.1"/>
    <property type="molecule type" value="Genomic_DNA"/>
</dbReference>
<evidence type="ECO:0000313" key="4">
    <source>
        <dbReference type="EMBL" id="XBP92440.1"/>
    </source>
</evidence>